<feature type="transmembrane region" description="Helical" evidence="6">
    <location>
        <begin position="210"/>
        <end position="228"/>
    </location>
</feature>
<dbReference type="Pfam" id="PF07690">
    <property type="entry name" value="MFS_1"/>
    <property type="match status" value="1"/>
</dbReference>
<comment type="caution">
    <text evidence="8">The sequence shown here is derived from an EMBL/GenBank/DDBJ whole genome shotgun (WGS) entry which is preliminary data.</text>
</comment>
<dbReference type="Gene3D" id="1.20.1250.20">
    <property type="entry name" value="MFS general substrate transporter like domains"/>
    <property type="match status" value="1"/>
</dbReference>
<feature type="transmembrane region" description="Helical" evidence="6">
    <location>
        <begin position="36"/>
        <end position="55"/>
    </location>
</feature>
<feature type="transmembrane region" description="Helical" evidence="6">
    <location>
        <begin position="370"/>
        <end position="389"/>
    </location>
</feature>
<dbReference type="EMBL" id="BEYU01000076">
    <property type="protein sequence ID" value="GBG30395.1"/>
    <property type="molecule type" value="Genomic_DNA"/>
</dbReference>
<dbReference type="PANTHER" id="PTHR23510:SF16">
    <property type="entry name" value="MAJOR FACILITATOR SUPERFAMILY (MFS) PROFILE DOMAIN-CONTAINING PROTEIN"/>
    <property type="match status" value="1"/>
</dbReference>
<protein>
    <submittedName>
        <fullName evidence="8">SPX domain-containing membrane protein At4g11810</fullName>
    </submittedName>
</protein>
<proteinExistence type="predicted"/>
<evidence type="ECO:0000259" key="7">
    <source>
        <dbReference type="PROSITE" id="PS50850"/>
    </source>
</evidence>
<accession>A0A2R5GIH1</accession>
<evidence type="ECO:0000256" key="5">
    <source>
        <dbReference type="SAM" id="MobiDB-lite"/>
    </source>
</evidence>
<feature type="transmembrane region" description="Helical" evidence="6">
    <location>
        <begin position="342"/>
        <end position="363"/>
    </location>
</feature>
<dbReference type="GO" id="GO:0022857">
    <property type="term" value="F:transmembrane transporter activity"/>
    <property type="evidence" value="ECO:0007669"/>
    <property type="project" value="InterPro"/>
</dbReference>
<dbReference type="InterPro" id="IPR020846">
    <property type="entry name" value="MFS_dom"/>
</dbReference>
<feature type="transmembrane region" description="Helical" evidence="6">
    <location>
        <begin position="168"/>
        <end position="190"/>
    </location>
</feature>
<evidence type="ECO:0000256" key="2">
    <source>
        <dbReference type="ARBA" id="ARBA00022692"/>
    </source>
</evidence>
<evidence type="ECO:0000313" key="8">
    <source>
        <dbReference type="EMBL" id="GBG30395.1"/>
    </source>
</evidence>
<dbReference type="InterPro" id="IPR011701">
    <property type="entry name" value="MFS"/>
</dbReference>
<feature type="transmembrane region" description="Helical" evidence="6">
    <location>
        <begin position="395"/>
        <end position="414"/>
    </location>
</feature>
<evidence type="ECO:0000256" key="6">
    <source>
        <dbReference type="SAM" id="Phobius"/>
    </source>
</evidence>
<comment type="subcellular location">
    <subcellularLocation>
        <location evidence="1">Membrane</location>
        <topology evidence="1">Multi-pass membrane protein</topology>
    </subcellularLocation>
</comment>
<dbReference type="Proteomes" id="UP000241890">
    <property type="component" value="Unassembled WGS sequence"/>
</dbReference>
<sequence length="498" mass="54386">MTREHVVPLLDGDNERDEQAEDGDDENEEHKRRRKIGLFSLTSATVVAVGCLGMIEYSMVMPSLAHYVRELGQTNVFYGVCQAAFSLSRLIFMPVLGRWSDKRPMIEPFLFSIVLAAIGNALYGLAFGLRTAWLILFARILVGMGSANATLTMSFVARITEKETRTKAMAILNGLNLIGVVLGPATNLLITDVDFQLNSVMVFNGLTNPGWVMVVLLAGLVVLTLATFREPPRLSETDVAYVSPSFAPPSENSSPAVSLRRPSVISILSDETTEPMLDTPMLHRQARASALSVRGLVNNIIRHNLWMHFVISFCGNFVINELDTALPALTEHDFGWDAIANSYVYAGLGLAVALSLIVVIATSRFVSDRSLIGTGLSFMLTGVILSIAYCRHKPAMLMFVICVFLQGCAAPIVGSPNMSLFSKRLEEDENLAVNMGLYIGLLQGTNGLSRVVAPLYAGFALLDLEDHLHVYIGPLIVVVLALVVFCVNYDAVRERSLV</sequence>
<dbReference type="SUPFAM" id="SSF103473">
    <property type="entry name" value="MFS general substrate transporter"/>
    <property type="match status" value="1"/>
</dbReference>
<feature type="region of interest" description="Disordered" evidence="5">
    <location>
        <begin position="1"/>
        <end position="29"/>
    </location>
</feature>
<keyword evidence="2 6" id="KW-0812">Transmembrane</keyword>
<gene>
    <name evidence="8" type="ORF">FCC1311_066142</name>
</gene>
<evidence type="ECO:0000256" key="3">
    <source>
        <dbReference type="ARBA" id="ARBA00022989"/>
    </source>
</evidence>
<feature type="domain" description="Major facilitator superfamily (MFS) profile" evidence="7">
    <location>
        <begin position="42"/>
        <end position="491"/>
    </location>
</feature>
<dbReference type="GO" id="GO:0016020">
    <property type="term" value="C:membrane"/>
    <property type="evidence" value="ECO:0007669"/>
    <property type="project" value="UniProtKB-SubCell"/>
</dbReference>
<dbReference type="AlphaFoldDB" id="A0A2R5GIH1"/>
<dbReference type="InParanoid" id="A0A2R5GIH1"/>
<dbReference type="InterPro" id="IPR051068">
    <property type="entry name" value="MFS_Domain-Containing_Protein"/>
</dbReference>
<dbReference type="PROSITE" id="PS50850">
    <property type="entry name" value="MFS"/>
    <property type="match status" value="1"/>
</dbReference>
<dbReference type="OrthoDB" id="370281at2759"/>
<keyword evidence="3 6" id="KW-1133">Transmembrane helix</keyword>
<feature type="transmembrane region" description="Helical" evidence="6">
    <location>
        <begin position="75"/>
        <end position="96"/>
    </location>
</feature>
<feature type="transmembrane region" description="Helical" evidence="6">
    <location>
        <begin position="132"/>
        <end position="156"/>
    </location>
</feature>
<dbReference type="PANTHER" id="PTHR23510">
    <property type="entry name" value="INNER MEMBRANE TRANSPORT PROTEIN YAJR"/>
    <property type="match status" value="1"/>
</dbReference>
<feature type="transmembrane region" description="Helical" evidence="6">
    <location>
        <begin position="108"/>
        <end position="126"/>
    </location>
</feature>
<feature type="compositionally biased region" description="Acidic residues" evidence="5">
    <location>
        <begin position="12"/>
        <end position="27"/>
    </location>
</feature>
<feature type="transmembrane region" description="Helical" evidence="6">
    <location>
        <begin position="468"/>
        <end position="489"/>
    </location>
</feature>
<keyword evidence="4 6" id="KW-0472">Membrane</keyword>
<keyword evidence="9" id="KW-1185">Reference proteome</keyword>
<dbReference type="InterPro" id="IPR036259">
    <property type="entry name" value="MFS_trans_sf"/>
</dbReference>
<evidence type="ECO:0000313" key="9">
    <source>
        <dbReference type="Proteomes" id="UP000241890"/>
    </source>
</evidence>
<evidence type="ECO:0000256" key="4">
    <source>
        <dbReference type="ARBA" id="ARBA00023136"/>
    </source>
</evidence>
<organism evidence="8 9">
    <name type="scientific">Hondaea fermentalgiana</name>
    <dbReference type="NCBI Taxonomy" id="2315210"/>
    <lineage>
        <taxon>Eukaryota</taxon>
        <taxon>Sar</taxon>
        <taxon>Stramenopiles</taxon>
        <taxon>Bigyra</taxon>
        <taxon>Labyrinthulomycetes</taxon>
        <taxon>Thraustochytrida</taxon>
        <taxon>Thraustochytriidae</taxon>
        <taxon>Hondaea</taxon>
    </lineage>
</organism>
<reference evidence="8 9" key="1">
    <citation type="submission" date="2017-12" db="EMBL/GenBank/DDBJ databases">
        <title>Sequencing, de novo assembly and annotation of complete genome of a new Thraustochytrid species, strain FCC1311.</title>
        <authorList>
            <person name="Sedici K."/>
            <person name="Godart F."/>
            <person name="Aiese Cigliano R."/>
            <person name="Sanseverino W."/>
            <person name="Barakat M."/>
            <person name="Ortet P."/>
            <person name="Marechal E."/>
            <person name="Cagnac O."/>
            <person name="Amato A."/>
        </authorList>
    </citation>
    <scope>NUCLEOTIDE SEQUENCE [LARGE SCALE GENOMIC DNA]</scope>
</reference>
<name>A0A2R5GIH1_9STRA</name>
<evidence type="ECO:0000256" key="1">
    <source>
        <dbReference type="ARBA" id="ARBA00004141"/>
    </source>
</evidence>